<name>A0A392W088_9FABA</name>
<dbReference type="EMBL" id="LXQA011321323">
    <property type="protein sequence ID" value="MCI93169.1"/>
    <property type="molecule type" value="Genomic_DNA"/>
</dbReference>
<protein>
    <submittedName>
        <fullName evidence="1">Uncharacterized protein</fullName>
    </submittedName>
</protein>
<reference evidence="1 2" key="1">
    <citation type="journal article" date="2018" name="Front. Plant Sci.">
        <title>Red Clover (Trifolium pratense) and Zigzag Clover (T. medium) - A Picture of Genomic Similarities and Differences.</title>
        <authorList>
            <person name="Dluhosova J."/>
            <person name="Istvanek J."/>
            <person name="Nedelnik J."/>
            <person name="Repkova J."/>
        </authorList>
    </citation>
    <scope>NUCLEOTIDE SEQUENCE [LARGE SCALE GENOMIC DNA]</scope>
    <source>
        <strain evidence="2">cv. 10/8</strain>
        <tissue evidence="1">Leaf</tissue>
    </source>
</reference>
<organism evidence="1 2">
    <name type="scientific">Trifolium medium</name>
    <dbReference type="NCBI Taxonomy" id="97028"/>
    <lineage>
        <taxon>Eukaryota</taxon>
        <taxon>Viridiplantae</taxon>
        <taxon>Streptophyta</taxon>
        <taxon>Embryophyta</taxon>
        <taxon>Tracheophyta</taxon>
        <taxon>Spermatophyta</taxon>
        <taxon>Magnoliopsida</taxon>
        <taxon>eudicotyledons</taxon>
        <taxon>Gunneridae</taxon>
        <taxon>Pentapetalae</taxon>
        <taxon>rosids</taxon>
        <taxon>fabids</taxon>
        <taxon>Fabales</taxon>
        <taxon>Fabaceae</taxon>
        <taxon>Papilionoideae</taxon>
        <taxon>50 kb inversion clade</taxon>
        <taxon>NPAAA clade</taxon>
        <taxon>Hologalegina</taxon>
        <taxon>IRL clade</taxon>
        <taxon>Trifolieae</taxon>
        <taxon>Trifolium</taxon>
    </lineage>
</organism>
<evidence type="ECO:0000313" key="1">
    <source>
        <dbReference type="EMBL" id="MCI93169.1"/>
    </source>
</evidence>
<keyword evidence="2" id="KW-1185">Reference proteome</keyword>
<comment type="caution">
    <text evidence="1">The sequence shown here is derived from an EMBL/GenBank/DDBJ whole genome shotgun (WGS) entry which is preliminary data.</text>
</comment>
<dbReference type="Proteomes" id="UP000265520">
    <property type="component" value="Unassembled WGS sequence"/>
</dbReference>
<evidence type="ECO:0000313" key="2">
    <source>
        <dbReference type="Proteomes" id="UP000265520"/>
    </source>
</evidence>
<accession>A0A392W088</accession>
<proteinExistence type="predicted"/>
<dbReference type="AlphaFoldDB" id="A0A392W088"/>
<sequence>MFGSSFLGWEMCGSGLSSFASIFQGSTKVIEGRRRRRLSRSRAGLRKHDVNHIGHIGLSRRR</sequence>